<organism evidence="2 3">
    <name type="scientific">Pseudoneobacillus rhizosphaerae</name>
    <dbReference type="NCBI Taxonomy" id="2880968"/>
    <lineage>
        <taxon>Bacteria</taxon>
        <taxon>Bacillati</taxon>
        <taxon>Bacillota</taxon>
        <taxon>Bacilli</taxon>
        <taxon>Bacillales</taxon>
        <taxon>Bacillaceae</taxon>
        <taxon>Pseudoneobacillus</taxon>
    </lineage>
</organism>
<dbReference type="Pfam" id="PF08241">
    <property type="entry name" value="Methyltransf_11"/>
    <property type="match status" value="1"/>
</dbReference>
<dbReference type="EMBL" id="CAKJTG010000024">
    <property type="protein sequence ID" value="CAG9609851.1"/>
    <property type="molecule type" value="Genomic_DNA"/>
</dbReference>
<dbReference type="PANTHER" id="PTHR43591">
    <property type="entry name" value="METHYLTRANSFERASE"/>
    <property type="match status" value="1"/>
</dbReference>
<comment type="caution">
    <text evidence="2">The sequence shown here is derived from an EMBL/GenBank/DDBJ whole genome shotgun (WGS) entry which is preliminary data.</text>
</comment>
<name>A0A9C7GCG1_9BACI</name>
<evidence type="ECO:0000313" key="2">
    <source>
        <dbReference type="EMBL" id="CAG9609851.1"/>
    </source>
</evidence>
<keyword evidence="2" id="KW-0808">Transferase</keyword>
<dbReference type="EC" id="2.1.1.-" evidence="2"/>
<dbReference type="InterPro" id="IPR029063">
    <property type="entry name" value="SAM-dependent_MTases_sf"/>
</dbReference>
<dbReference type="PANTHER" id="PTHR43591:SF24">
    <property type="entry name" value="2-METHOXY-6-POLYPRENYL-1,4-BENZOQUINOL METHYLASE, MITOCHONDRIAL"/>
    <property type="match status" value="1"/>
</dbReference>
<accession>A0A9C7GCG1</accession>
<proteinExistence type="predicted"/>
<gene>
    <name evidence="2" type="primary">ycgJ</name>
    <name evidence="2" type="ORF">NEOCIP111885_03594</name>
</gene>
<dbReference type="SUPFAM" id="SSF53335">
    <property type="entry name" value="S-adenosyl-L-methionine-dependent methyltransferases"/>
    <property type="match status" value="1"/>
</dbReference>
<protein>
    <submittedName>
        <fullName evidence="2">Methyltransferase YcgJ</fullName>
        <ecNumber evidence="2">2.1.1.-</ecNumber>
    </submittedName>
</protein>
<dbReference type="AlphaFoldDB" id="A0A9C7GCG1"/>
<feature type="domain" description="Methyltransferase type 11" evidence="1">
    <location>
        <begin position="49"/>
        <end position="143"/>
    </location>
</feature>
<dbReference type="Proteomes" id="UP000789845">
    <property type="component" value="Unassembled WGS sequence"/>
</dbReference>
<dbReference type="CDD" id="cd02440">
    <property type="entry name" value="AdoMet_MTases"/>
    <property type="match status" value="1"/>
</dbReference>
<sequence length="258" mass="29142">MKDDQIKAKVQEQFAKNAEKYVSSATHAKGTDLEAMVQWLQPSQDWTFLDVATGGGHVSKTISPHVGQVFATDLTPQMLATARKHLTATCNNVYYILADAEALPFLDETFDAVACRIAAHHFPNPQNFVAEVSRVLKPGGKFLLIDNVAPLDAELDHFMNTTEKLRDESHGRCFTIQEWSHWFNEQGLVITKSENRRKSFDFPVWVRRTTKTEEQVDSVVNHILGANEATQDYFSVVVTNGEIQSFQIDEWMVLVEKA</sequence>
<dbReference type="GO" id="GO:0008757">
    <property type="term" value="F:S-adenosylmethionine-dependent methyltransferase activity"/>
    <property type="evidence" value="ECO:0007669"/>
    <property type="project" value="InterPro"/>
</dbReference>
<reference evidence="2" key="1">
    <citation type="submission" date="2021-10" db="EMBL/GenBank/DDBJ databases">
        <authorList>
            <person name="Criscuolo A."/>
        </authorList>
    </citation>
    <scope>NUCLEOTIDE SEQUENCE</scope>
    <source>
        <strain evidence="2">CIP111885</strain>
    </source>
</reference>
<keyword evidence="3" id="KW-1185">Reference proteome</keyword>
<keyword evidence="2" id="KW-0489">Methyltransferase</keyword>
<dbReference type="RefSeq" id="WP_230498085.1">
    <property type="nucleotide sequence ID" value="NZ_CAKJTG010000024.1"/>
</dbReference>
<dbReference type="GO" id="GO:0032259">
    <property type="term" value="P:methylation"/>
    <property type="evidence" value="ECO:0007669"/>
    <property type="project" value="UniProtKB-KW"/>
</dbReference>
<dbReference type="InterPro" id="IPR013216">
    <property type="entry name" value="Methyltransf_11"/>
</dbReference>
<dbReference type="Gene3D" id="3.40.50.150">
    <property type="entry name" value="Vaccinia Virus protein VP39"/>
    <property type="match status" value="1"/>
</dbReference>
<evidence type="ECO:0000259" key="1">
    <source>
        <dbReference type="Pfam" id="PF08241"/>
    </source>
</evidence>
<evidence type="ECO:0000313" key="3">
    <source>
        <dbReference type="Proteomes" id="UP000789845"/>
    </source>
</evidence>